<reference evidence="1" key="1">
    <citation type="submission" date="2014-09" db="EMBL/GenBank/DDBJ databases">
        <authorList>
            <person name="Magalhaes I.L.F."/>
            <person name="Oliveira U."/>
            <person name="Santos F.R."/>
            <person name="Vidigal T.H.D.A."/>
            <person name="Brescovit A.D."/>
            <person name="Santos A.J."/>
        </authorList>
    </citation>
    <scope>NUCLEOTIDE SEQUENCE</scope>
    <source>
        <tissue evidence="1">Shoot tissue taken approximately 20 cm above the soil surface</tissue>
    </source>
</reference>
<reference evidence="1" key="2">
    <citation type="journal article" date="2015" name="Data Brief">
        <title>Shoot transcriptome of the giant reed, Arundo donax.</title>
        <authorList>
            <person name="Barrero R.A."/>
            <person name="Guerrero F.D."/>
            <person name="Moolhuijzen P."/>
            <person name="Goolsby J.A."/>
            <person name="Tidwell J."/>
            <person name="Bellgard S.E."/>
            <person name="Bellgard M.I."/>
        </authorList>
    </citation>
    <scope>NUCLEOTIDE SEQUENCE</scope>
    <source>
        <tissue evidence="1">Shoot tissue taken approximately 20 cm above the soil surface</tissue>
    </source>
</reference>
<sequence>MQAPGVRLCQWWQCRGPKFLRSP</sequence>
<dbReference type="EMBL" id="GBRH01245315">
    <property type="protein sequence ID" value="JAD52580.1"/>
    <property type="molecule type" value="Transcribed_RNA"/>
</dbReference>
<accession>A0A0A9AUL8</accession>
<name>A0A0A9AUL8_ARUDO</name>
<evidence type="ECO:0000313" key="1">
    <source>
        <dbReference type="EMBL" id="JAD52580.1"/>
    </source>
</evidence>
<dbReference type="AlphaFoldDB" id="A0A0A9AUL8"/>
<organism evidence="1">
    <name type="scientific">Arundo donax</name>
    <name type="common">Giant reed</name>
    <name type="synonym">Donax arundinaceus</name>
    <dbReference type="NCBI Taxonomy" id="35708"/>
    <lineage>
        <taxon>Eukaryota</taxon>
        <taxon>Viridiplantae</taxon>
        <taxon>Streptophyta</taxon>
        <taxon>Embryophyta</taxon>
        <taxon>Tracheophyta</taxon>
        <taxon>Spermatophyta</taxon>
        <taxon>Magnoliopsida</taxon>
        <taxon>Liliopsida</taxon>
        <taxon>Poales</taxon>
        <taxon>Poaceae</taxon>
        <taxon>PACMAD clade</taxon>
        <taxon>Arundinoideae</taxon>
        <taxon>Arundineae</taxon>
        <taxon>Arundo</taxon>
    </lineage>
</organism>
<protein>
    <submittedName>
        <fullName evidence="1">Uncharacterized protein</fullName>
    </submittedName>
</protein>
<proteinExistence type="predicted"/>